<name>A0A4U1FKS1_MONMO</name>
<evidence type="ECO:0000256" key="7">
    <source>
        <dbReference type="SAM" id="MobiDB-lite"/>
    </source>
</evidence>
<evidence type="ECO:0000256" key="6">
    <source>
        <dbReference type="ARBA" id="ARBA00022815"/>
    </source>
</evidence>
<accession>A0A4U1FKS1</accession>
<feature type="region of interest" description="Disordered" evidence="7">
    <location>
        <begin position="136"/>
        <end position="198"/>
    </location>
</feature>
<evidence type="ECO:0000313" key="8">
    <source>
        <dbReference type="EMBL" id="TKC50593.1"/>
    </source>
</evidence>
<feature type="non-terminal residue" evidence="8">
    <location>
        <position position="1"/>
    </location>
</feature>
<dbReference type="EMBL" id="RWIC01000078">
    <property type="protein sequence ID" value="TKC50593.1"/>
    <property type="molecule type" value="Genomic_DNA"/>
</dbReference>
<evidence type="ECO:0000256" key="3">
    <source>
        <dbReference type="ARBA" id="ARBA00022525"/>
    </source>
</evidence>
<sequence>DAAGSGLPVRKPEAPGPTHCSIVHLPPKGNAANGARERGRSLLVAVCGLRGVPRGSQDRAVLTLLLCLALPLLTGLSACTVAGDKELALDAEAGSWGTVTLEVDVVPSIQLQLWEVKRGKANQFFGLMGKQVGGIPPIQPERRGYQRGPVVQGHLGRGGPSTEEDEKPLSPYLDVTANQPASVSPGLIASMSLPPGPH</sequence>
<dbReference type="InterPro" id="IPR013055">
    <property type="entry name" value="Tachy_Neuro_lke_CS"/>
</dbReference>
<dbReference type="GO" id="GO:0006954">
    <property type="term" value="P:inflammatory response"/>
    <property type="evidence" value="ECO:0007669"/>
    <property type="project" value="TreeGrafter"/>
</dbReference>
<dbReference type="GO" id="GO:0031835">
    <property type="term" value="F:substance P receptor binding"/>
    <property type="evidence" value="ECO:0007669"/>
    <property type="project" value="TreeGrafter"/>
</dbReference>
<dbReference type="Proteomes" id="UP000308365">
    <property type="component" value="Unassembled WGS sequence"/>
</dbReference>
<evidence type="ECO:0000256" key="4">
    <source>
        <dbReference type="ARBA" id="ARBA00022685"/>
    </source>
</evidence>
<proteinExistence type="inferred from homology"/>
<dbReference type="GO" id="GO:0007217">
    <property type="term" value="P:tachykinin receptor signaling pathway"/>
    <property type="evidence" value="ECO:0007669"/>
    <property type="project" value="TreeGrafter"/>
</dbReference>
<dbReference type="AlphaFoldDB" id="A0A4U1FKS1"/>
<evidence type="ECO:0000256" key="2">
    <source>
        <dbReference type="ARBA" id="ARBA00007518"/>
    </source>
</evidence>
<keyword evidence="6" id="KW-0027">Amidation</keyword>
<reference evidence="9" key="1">
    <citation type="journal article" date="2019" name="IScience">
        <title>Narwhal Genome Reveals Long-Term Low Genetic Diversity despite Current Large Abundance Size.</title>
        <authorList>
            <person name="Westbury M.V."/>
            <person name="Petersen B."/>
            <person name="Garde E."/>
            <person name="Heide-Jorgensen M.P."/>
            <person name="Lorenzen E.D."/>
        </authorList>
    </citation>
    <scope>NUCLEOTIDE SEQUENCE [LARGE SCALE GENOMIC DNA]</scope>
</reference>
<keyword evidence="4" id="KW-0165">Cleavage on pair of basic residues</keyword>
<evidence type="ECO:0000256" key="1">
    <source>
        <dbReference type="ARBA" id="ARBA00004613"/>
    </source>
</evidence>
<dbReference type="GO" id="GO:0007204">
    <property type="term" value="P:positive regulation of cytosolic calcium ion concentration"/>
    <property type="evidence" value="ECO:0007669"/>
    <property type="project" value="TreeGrafter"/>
</dbReference>
<gene>
    <name evidence="8" type="ORF">EI555_011526</name>
</gene>
<comment type="subcellular location">
    <subcellularLocation>
        <location evidence="1">Secreted</location>
    </subcellularLocation>
</comment>
<comment type="similarity">
    <text evidence="2">Belongs to the tachykinin family.</text>
</comment>
<organism evidence="8 9">
    <name type="scientific">Monodon monoceros</name>
    <name type="common">Narwhal</name>
    <name type="synonym">Ceratodon monodon</name>
    <dbReference type="NCBI Taxonomy" id="40151"/>
    <lineage>
        <taxon>Eukaryota</taxon>
        <taxon>Metazoa</taxon>
        <taxon>Chordata</taxon>
        <taxon>Craniata</taxon>
        <taxon>Vertebrata</taxon>
        <taxon>Euteleostomi</taxon>
        <taxon>Mammalia</taxon>
        <taxon>Eutheria</taxon>
        <taxon>Laurasiatheria</taxon>
        <taxon>Artiodactyla</taxon>
        <taxon>Whippomorpha</taxon>
        <taxon>Cetacea</taxon>
        <taxon>Odontoceti</taxon>
        <taxon>Monodontidae</taxon>
        <taxon>Monodon</taxon>
    </lineage>
</organism>
<keyword evidence="5" id="KW-0732">Signal</keyword>
<dbReference type="PROSITE" id="PS00267">
    <property type="entry name" value="TACHYKININ"/>
    <property type="match status" value="1"/>
</dbReference>
<evidence type="ECO:0000313" key="9">
    <source>
        <dbReference type="Proteomes" id="UP000308365"/>
    </source>
</evidence>
<dbReference type="GO" id="GO:0005615">
    <property type="term" value="C:extracellular space"/>
    <property type="evidence" value="ECO:0007669"/>
    <property type="project" value="TreeGrafter"/>
</dbReference>
<evidence type="ECO:0000256" key="5">
    <source>
        <dbReference type="ARBA" id="ARBA00022729"/>
    </source>
</evidence>
<keyword evidence="3" id="KW-0964">Secreted</keyword>
<protein>
    <recommendedName>
        <fullName evidence="10">Tachykinin precursor 4</fullName>
    </recommendedName>
</protein>
<feature type="region of interest" description="Disordered" evidence="7">
    <location>
        <begin position="1"/>
        <end position="24"/>
    </location>
</feature>
<comment type="caution">
    <text evidence="8">The sequence shown here is derived from an EMBL/GenBank/DDBJ whole genome shotgun (WGS) entry which is preliminary data.</text>
</comment>
<dbReference type="PANTHER" id="PTHR11250:SF2">
    <property type="entry name" value="TACHYKININ-4"/>
    <property type="match status" value="1"/>
</dbReference>
<dbReference type="PANTHER" id="PTHR11250">
    <property type="entry name" value="TACHYKININ"/>
    <property type="match status" value="1"/>
</dbReference>
<evidence type="ECO:0008006" key="10">
    <source>
        <dbReference type="Google" id="ProtNLM"/>
    </source>
</evidence>